<evidence type="ECO:0000313" key="3">
    <source>
        <dbReference type="EMBL" id="JAS09107.1"/>
    </source>
</evidence>
<feature type="signal peptide" evidence="2">
    <location>
        <begin position="1"/>
        <end position="16"/>
    </location>
</feature>
<dbReference type="GO" id="GO:0016255">
    <property type="term" value="P:attachment of GPI anchor to protein"/>
    <property type="evidence" value="ECO:0007669"/>
    <property type="project" value="InterPro"/>
</dbReference>
<gene>
    <name evidence="3" type="ORF">g.40475</name>
</gene>
<feature type="transmembrane region" description="Helical" evidence="1">
    <location>
        <begin position="519"/>
        <end position="538"/>
    </location>
</feature>
<evidence type="ECO:0000256" key="2">
    <source>
        <dbReference type="SAM" id="SignalP"/>
    </source>
</evidence>
<name>A0A1B6C6L0_9HEMI</name>
<sequence>MFLFFVNLIYIFIVDGHCLSIKDSFHEELLLKPLPSGHVYSYFQFTTLWKTNFETSNFDHCHLFPRPFGELIDRYNVQELHISLTGGLWRHEVWGYPVIDAPPGAESWVWFKKGTTDIDKKWKELNGALSGLLCASLNFIDASNSMSPEISFRLTGVDDVQEPLNSTHLRYGTLPREIVCTENLTPWKKLLPCDSKVNKKGLATLLNAGYIHNTNYHSLGIHLRPICLNKECTETGIELRQSLSLVYDLVILGGATHDWSLRKLYGMGLGGACPLAESSKIFIDITSNQTGDTFRLNPLPSSTITSTRGGHMSQFAVYNVKEMGKNTMFNIALVHDKPRVFLQNIPPAIYANRYIIGYGQEHGGIVTKIHNRHWQPLNVVILENIPWFVPIYYHTLKIITDGKQIKPIFKHYIPGKERARPYYLEVLVELPPRSLTEISIEFDYMFLKWQEYPPDANHGFYIGSAVITAYLPAARNFTGIPQDGSLISSSMNASRREGYLVQVHTESLIITLPTPDFSMPYNVICLACTVVALAFGPLHNITTKRLQLVEIKEGKGMFPFIGNRGVKAFAVFCVVLTGISIYKNKI</sequence>
<dbReference type="PANTHER" id="PTHR12959">
    <property type="entry name" value="GPI TRANSAMIDASE COMPONENT PIG-T-RELATED"/>
    <property type="match status" value="1"/>
</dbReference>
<keyword evidence="2" id="KW-0732">Signal</keyword>
<feature type="chain" id="PRO_5008580150" description="GPI transamidase component PIG-T" evidence="2">
    <location>
        <begin position="17"/>
        <end position="586"/>
    </location>
</feature>
<organism evidence="3">
    <name type="scientific">Clastoptera arizonana</name>
    <name type="common">Arizona spittle bug</name>
    <dbReference type="NCBI Taxonomy" id="38151"/>
    <lineage>
        <taxon>Eukaryota</taxon>
        <taxon>Metazoa</taxon>
        <taxon>Ecdysozoa</taxon>
        <taxon>Arthropoda</taxon>
        <taxon>Hexapoda</taxon>
        <taxon>Insecta</taxon>
        <taxon>Pterygota</taxon>
        <taxon>Neoptera</taxon>
        <taxon>Paraneoptera</taxon>
        <taxon>Hemiptera</taxon>
        <taxon>Auchenorrhyncha</taxon>
        <taxon>Cercopoidea</taxon>
        <taxon>Clastopteridae</taxon>
        <taxon>Clastoptera</taxon>
    </lineage>
</organism>
<reference evidence="3" key="1">
    <citation type="submission" date="2015-12" db="EMBL/GenBank/DDBJ databases">
        <title>De novo transcriptome assembly of four potential Pierce s Disease insect vectors from Arizona vineyards.</title>
        <authorList>
            <person name="Tassone E.E."/>
        </authorList>
    </citation>
    <scope>NUCLEOTIDE SEQUENCE</scope>
</reference>
<keyword evidence="1" id="KW-0472">Membrane</keyword>
<evidence type="ECO:0000256" key="1">
    <source>
        <dbReference type="SAM" id="Phobius"/>
    </source>
</evidence>
<dbReference type="Pfam" id="PF04113">
    <property type="entry name" value="Gpi16"/>
    <property type="match status" value="2"/>
</dbReference>
<dbReference type="InterPro" id="IPR007245">
    <property type="entry name" value="PIG-T"/>
</dbReference>
<proteinExistence type="predicted"/>
<dbReference type="AlphaFoldDB" id="A0A1B6C6L0"/>
<feature type="transmembrane region" description="Helical" evidence="1">
    <location>
        <begin position="565"/>
        <end position="582"/>
    </location>
</feature>
<keyword evidence="1" id="KW-0812">Transmembrane</keyword>
<dbReference type="EMBL" id="GEDC01028191">
    <property type="protein sequence ID" value="JAS09107.1"/>
    <property type="molecule type" value="Transcribed_RNA"/>
</dbReference>
<accession>A0A1B6C6L0</accession>
<dbReference type="GO" id="GO:0042765">
    <property type="term" value="C:GPI-anchor transamidase complex"/>
    <property type="evidence" value="ECO:0007669"/>
    <property type="project" value="InterPro"/>
</dbReference>
<protein>
    <recommendedName>
        <fullName evidence="4">GPI transamidase component PIG-T</fullName>
    </recommendedName>
</protein>
<keyword evidence="1" id="KW-1133">Transmembrane helix</keyword>
<dbReference type="PANTHER" id="PTHR12959:SF11">
    <property type="entry name" value="GPI TRANSAMIDASE COMPONENT PIG-T"/>
    <property type="match status" value="1"/>
</dbReference>
<evidence type="ECO:0008006" key="4">
    <source>
        <dbReference type="Google" id="ProtNLM"/>
    </source>
</evidence>